<dbReference type="VEuPathDB" id="FungiDB:BO97DRAFT_430947"/>
<dbReference type="NCBIfam" id="TIGR03439">
    <property type="entry name" value="methyl_EasF"/>
    <property type="match status" value="1"/>
</dbReference>
<organism evidence="6 7">
    <name type="scientific">Aspergillus homomorphus (strain CBS 101889)</name>
    <dbReference type="NCBI Taxonomy" id="1450537"/>
    <lineage>
        <taxon>Eukaryota</taxon>
        <taxon>Fungi</taxon>
        <taxon>Dikarya</taxon>
        <taxon>Ascomycota</taxon>
        <taxon>Pezizomycotina</taxon>
        <taxon>Eurotiomycetes</taxon>
        <taxon>Eurotiomycetidae</taxon>
        <taxon>Eurotiales</taxon>
        <taxon>Aspergillaceae</taxon>
        <taxon>Aspergillus</taxon>
        <taxon>Aspergillus subgen. Circumdati</taxon>
    </lineage>
</organism>
<dbReference type="AlphaFoldDB" id="A0A395IA40"/>
<dbReference type="EMBL" id="KZ824268">
    <property type="protein sequence ID" value="RAL16896.1"/>
    <property type="molecule type" value="Genomic_DNA"/>
</dbReference>
<name>A0A395IA40_ASPHC</name>
<protein>
    <recommendedName>
        <fullName evidence="5">Histidine-specific methyltransferase SAM-dependent domain-containing protein</fullName>
    </recommendedName>
</protein>
<dbReference type="PANTHER" id="PTHR43397">
    <property type="entry name" value="ERGOTHIONEINE BIOSYNTHESIS PROTEIN 1"/>
    <property type="match status" value="1"/>
</dbReference>
<dbReference type="GeneID" id="37201756"/>
<evidence type="ECO:0000256" key="2">
    <source>
        <dbReference type="ARBA" id="ARBA00022603"/>
    </source>
</evidence>
<dbReference type="OrthoDB" id="659at2759"/>
<dbReference type="InterPro" id="IPR019257">
    <property type="entry name" value="MeTrfase_dom"/>
</dbReference>
<keyword evidence="4" id="KW-0949">S-adenosyl-L-methionine</keyword>
<evidence type="ECO:0000256" key="3">
    <source>
        <dbReference type="ARBA" id="ARBA00022679"/>
    </source>
</evidence>
<dbReference type="RefSeq" id="XP_025556050.1">
    <property type="nucleotide sequence ID" value="XM_025697467.1"/>
</dbReference>
<evidence type="ECO:0000259" key="5">
    <source>
        <dbReference type="Pfam" id="PF10017"/>
    </source>
</evidence>
<gene>
    <name evidence="6" type="ORF">BO97DRAFT_430947</name>
</gene>
<sequence length="354" mass="39805">MSTICAVTQSSSALLLDPRHLRGPVIRDIRKSVELLDLRSCVLSGLSQPRKAIPSLLLWDEQGLENFNEWTRCPHYYPKSKEIEILETCNDKIAAAMPHKSSIVELGCGNLHKTSVILSALAKQKKEVHYYALDVSQSALLNNLQALQEEFKCFPKISISGLLGTYDDCVDWISNNDATLHALPVTFLWVGNSVANLSKSEASNLMAGFRQACSVARIDCRFLVSADACADEGKLTKAYNPESGSSRTFLRHGLNHVNRLFNTDLFDGATWNCTVEYDREENEVLAFYFPVIDVTFPIDDTGSVTVHQGEHIFFFRSGKWNQEQMGTVARQSGFQVSRVWRDLDEEYGFYFLTP</sequence>
<dbReference type="InterPro" id="IPR017805">
    <property type="entry name" value="SAM_MeTrfase_EasF-type_put"/>
</dbReference>
<dbReference type="InterPro" id="IPR029063">
    <property type="entry name" value="SAM-dependent_MTases_sf"/>
</dbReference>
<dbReference type="GO" id="GO:0032259">
    <property type="term" value="P:methylation"/>
    <property type="evidence" value="ECO:0007669"/>
    <property type="project" value="UniProtKB-KW"/>
</dbReference>
<proteinExistence type="inferred from homology"/>
<dbReference type="STRING" id="1450537.A0A395IA40"/>
<dbReference type="InterPro" id="IPR051128">
    <property type="entry name" value="EgtD_Methyltrsf_superfamily"/>
</dbReference>
<dbReference type="PIRSF" id="PIRSF018005">
    <property type="entry name" value="UCP018005"/>
    <property type="match status" value="1"/>
</dbReference>
<keyword evidence="2" id="KW-0489">Methyltransferase</keyword>
<keyword evidence="7" id="KW-1185">Reference proteome</keyword>
<dbReference type="GO" id="GO:0008168">
    <property type="term" value="F:methyltransferase activity"/>
    <property type="evidence" value="ECO:0007669"/>
    <property type="project" value="UniProtKB-KW"/>
</dbReference>
<dbReference type="PANTHER" id="PTHR43397:SF2">
    <property type="entry name" value="HISTIDINE-SPECIFIC METHYLTRANSFERASE SAM-DEPENDENT DOMAIN-CONTAINING PROTEIN"/>
    <property type="match status" value="1"/>
</dbReference>
<dbReference type="InterPro" id="IPR017804">
    <property type="entry name" value="MeTrfase_EgtD-like"/>
</dbReference>
<evidence type="ECO:0000256" key="4">
    <source>
        <dbReference type="ARBA" id="ARBA00022691"/>
    </source>
</evidence>
<evidence type="ECO:0000313" key="6">
    <source>
        <dbReference type="EMBL" id="RAL16896.1"/>
    </source>
</evidence>
<accession>A0A395IA40</accession>
<feature type="domain" description="Histidine-specific methyltransferase SAM-dependent" evidence="5">
    <location>
        <begin position="39"/>
        <end position="352"/>
    </location>
</feature>
<dbReference type="Pfam" id="PF10017">
    <property type="entry name" value="Methyltransf_33"/>
    <property type="match status" value="1"/>
</dbReference>
<comment type="similarity">
    <text evidence="1">Belongs to the methyltransferase superfamily.</text>
</comment>
<keyword evidence="3" id="KW-0808">Transferase</keyword>
<dbReference type="Gene3D" id="3.40.50.150">
    <property type="entry name" value="Vaccinia Virus protein VP39"/>
    <property type="match status" value="1"/>
</dbReference>
<reference evidence="6 7" key="1">
    <citation type="submission" date="2018-02" db="EMBL/GenBank/DDBJ databases">
        <title>The genomes of Aspergillus section Nigri reveals drivers in fungal speciation.</title>
        <authorList>
            <consortium name="DOE Joint Genome Institute"/>
            <person name="Vesth T.C."/>
            <person name="Nybo J."/>
            <person name="Theobald S."/>
            <person name="Brandl J."/>
            <person name="Frisvad J.C."/>
            <person name="Nielsen K.F."/>
            <person name="Lyhne E.K."/>
            <person name="Kogle M.E."/>
            <person name="Kuo A."/>
            <person name="Riley R."/>
            <person name="Clum A."/>
            <person name="Nolan M."/>
            <person name="Lipzen A."/>
            <person name="Salamov A."/>
            <person name="Henrissat B."/>
            <person name="Wiebenga A."/>
            <person name="De vries R.P."/>
            <person name="Grigoriev I.V."/>
            <person name="Mortensen U.H."/>
            <person name="Andersen M.R."/>
            <person name="Baker S.E."/>
        </authorList>
    </citation>
    <scope>NUCLEOTIDE SEQUENCE [LARGE SCALE GENOMIC DNA]</scope>
    <source>
        <strain evidence="6 7">CBS 101889</strain>
    </source>
</reference>
<dbReference type="Proteomes" id="UP000248961">
    <property type="component" value="Unassembled WGS sequence"/>
</dbReference>
<evidence type="ECO:0000313" key="7">
    <source>
        <dbReference type="Proteomes" id="UP000248961"/>
    </source>
</evidence>
<evidence type="ECO:0000256" key="1">
    <source>
        <dbReference type="ARBA" id="ARBA00008361"/>
    </source>
</evidence>